<evidence type="ECO:0000313" key="2">
    <source>
        <dbReference type="Proteomes" id="UP000326678"/>
    </source>
</evidence>
<accession>A0A5P8VW98</accession>
<dbReference type="Proteomes" id="UP000326678">
    <property type="component" value="Chromosome Gxm1"/>
</dbReference>
<gene>
    <name evidence="1" type="ORF">GXM_02119</name>
</gene>
<dbReference type="KEGG" id="nsh:GXM_02119"/>
<keyword evidence="2" id="KW-1185">Reference proteome</keyword>
<evidence type="ECO:0000313" key="1">
    <source>
        <dbReference type="EMBL" id="QFS44644.1"/>
    </source>
</evidence>
<protein>
    <submittedName>
        <fullName evidence="1">Uncharacterized protein</fullName>
    </submittedName>
</protein>
<proteinExistence type="predicted"/>
<name>A0A5P8VW98_9NOSO</name>
<dbReference type="AlphaFoldDB" id="A0A5P8VW98"/>
<organism evidence="1 2">
    <name type="scientific">Nostoc sphaeroides CCNUC1</name>
    <dbReference type="NCBI Taxonomy" id="2653204"/>
    <lineage>
        <taxon>Bacteria</taxon>
        <taxon>Bacillati</taxon>
        <taxon>Cyanobacteriota</taxon>
        <taxon>Cyanophyceae</taxon>
        <taxon>Nostocales</taxon>
        <taxon>Nostocaceae</taxon>
        <taxon>Nostoc</taxon>
    </lineage>
</organism>
<dbReference type="EMBL" id="CP045226">
    <property type="protein sequence ID" value="QFS44644.1"/>
    <property type="molecule type" value="Genomic_DNA"/>
</dbReference>
<sequence>MQAYFKVGRECILGVVGCQSTNQVVLLLIGNEVLRLLWQKVLKRVLYILQLSI</sequence>
<reference evidence="1 2" key="1">
    <citation type="submission" date="2019-10" db="EMBL/GenBank/DDBJ databases">
        <title>Genomic and transcriptomic insights into the perfect genentic adaptation of a filamentous nitrogen-fixing cyanobacterium to rice fields.</title>
        <authorList>
            <person name="Chen Z."/>
        </authorList>
    </citation>
    <scope>NUCLEOTIDE SEQUENCE [LARGE SCALE GENOMIC DNA]</scope>
    <source>
        <strain evidence="1">CCNUC1</strain>
    </source>
</reference>